<dbReference type="InterPro" id="IPR036396">
    <property type="entry name" value="Cyt_P450_sf"/>
</dbReference>
<evidence type="ECO:0000256" key="2">
    <source>
        <dbReference type="PIRSR" id="PIRSR602401-1"/>
    </source>
</evidence>
<keyword evidence="2" id="KW-0479">Metal-binding</keyword>
<evidence type="ECO:0008006" key="5">
    <source>
        <dbReference type="Google" id="ProtNLM"/>
    </source>
</evidence>
<sequence>MKALYGHNTAAIKSKWYSAFQSPEGAPNQLATQDPKVHAGIRRRFAPAFKMTVLLRQEGAMQNCLDKLWQSLEKPALDGTVIDMCHYTETVTWDIIGQLCYGEPLGSIAGAEGMNLQGILNSLLTASTIFGHVWGQLFWLDNPLTRLLGVKNPVQESFEWSSMKVRQHVEADRSGVEPDMVDYFLSYKDAQGKPTTHLEVVEGAFAVTTNPAVIQKLREEVDAVDSDEPLSYKETQKLPYLKAVVRESLRMYSSVPAQLYRIVPDSGLSVDDHLIPSGTVVGISSLAQNRDTAIFGQDATTFNPDRWLGDESQARYLEAALFNFGGTGPRSCPGRDLAMLYKFVAQMVKRFNFELVDEAHPFSVRTYFFAMQSNMRMKVARREQHVKFRGQSAETLL</sequence>
<accession>A0A9N8PQD7</accession>
<name>A0A9N8PQD7_9PEZI</name>
<dbReference type="PRINTS" id="PR00385">
    <property type="entry name" value="P450"/>
</dbReference>
<keyword evidence="4" id="KW-1185">Reference proteome</keyword>
<organism evidence="3 4">
    <name type="scientific">Aureobasidium uvarum</name>
    <dbReference type="NCBI Taxonomy" id="2773716"/>
    <lineage>
        <taxon>Eukaryota</taxon>
        <taxon>Fungi</taxon>
        <taxon>Dikarya</taxon>
        <taxon>Ascomycota</taxon>
        <taxon>Pezizomycotina</taxon>
        <taxon>Dothideomycetes</taxon>
        <taxon>Dothideomycetidae</taxon>
        <taxon>Dothideales</taxon>
        <taxon>Saccotheciaceae</taxon>
        <taxon>Aureobasidium</taxon>
    </lineage>
</organism>
<dbReference type="Gene3D" id="1.10.630.10">
    <property type="entry name" value="Cytochrome P450"/>
    <property type="match status" value="1"/>
</dbReference>
<comment type="caution">
    <text evidence="3">The sequence shown here is derived from an EMBL/GenBank/DDBJ whole genome shotgun (WGS) entry which is preliminary data.</text>
</comment>
<keyword evidence="2" id="KW-0408">Iron</keyword>
<comment type="cofactor">
    <cofactor evidence="2">
        <name>heme</name>
        <dbReference type="ChEBI" id="CHEBI:30413"/>
    </cofactor>
</comment>
<dbReference type="OrthoDB" id="3934656at2759"/>
<dbReference type="GO" id="GO:0005506">
    <property type="term" value="F:iron ion binding"/>
    <property type="evidence" value="ECO:0007669"/>
    <property type="project" value="InterPro"/>
</dbReference>
<protein>
    <recommendedName>
        <fullName evidence="5">Cytochrome P450</fullName>
    </recommendedName>
</protein>
<comment type="similarity">
    <text evidence="1">Belongs to the cytochrome P450 family.</text>
</comment>
<dbReference type="GO" id="GO:0020037">
    <property type="term" value="F:heme binding"/>
    <property type="evidence" value="ECO:0007669"/>
    <property type="project" value="InterPro"/>
</dbReference>
<reference evidence="3" key="1">
    <citation type="submission" date="2020-06" db="EMBL/GenBank/DDBJ databases">
        <authorList>
            <person name="Onetto C."/>
        </authorList>
    </citation>
    <scope>NUCLEOTIDE SEQUENCE</scope>
</reference>
<evidence type="ECO:0000313" key="4">
    <source>
        <dbReference type="Proteomes" id="UP000745764"/>
    </source>
</evidence>
<gene>
    <name evidence="3" type="ORF">AWRI4620_LOCUS3182</name>
</gene>
<dbReference type="Proteomes" id="UP000745764">
    <property type="component" value="Unassembled WGS sequence"/>
</dbReference>
<dbReference type="SUPFAM" id="SSF48264">
    <property type="entry name" value="Cytochrome P450"/>
    <property type="match status" value="1"/>
</dbReference>
<keyword evidence="2" id="KW-0349">Heme</keyword>
<dbReference type="InterPro" id="IPR002401">
    <property type="entry name" value="Cyt_P450_E_grp-I"/>
</dbReference>
<feature type="binding site" description="axial binding residue" evidence="2">
    <location>
        <position position="332"/>
    </location>
    <ligand>
        <name>heme</name>
        <dbReference type="ChEBI" id="CHEBI:30413"/>
    </ligand>
    <ligandPart>
        <name>Fe</name>
        <dbReference type="ChEBI" id="CHEBI:18248"/>
    </ligandPart>
</feature>
<dbReference type="InterPro" id="IPR050121">
    <property type="entry name" value="Cytochrome_P450_monoxygenase"/>
</dbReference>
<dbReference type="Pfam" id="PF00067">
    <property type="entry name" value="p450"/>
    <property type="match status" value="1"/>
</dbReference>
<dbReference type="PANTHER" id="PTHR24305:SF166">
    <property type="entry name" value="CYTOCHROME P450 12A4, MITOCHONDRIAL-RELATED"/>
    <property type="match status" value="1"/>
</dbReference>
<evidence type="ECO:0000313" key="3">
    <source>
        <dbReference type="EMBL" id="CAD0108927.1"/>
    </source>
</evidence>
<dbReference type="AlphaFoldDB" id="A0A9N8PQD7"/>
<evidence type="ECO:0000256" key="1">
    <source>
        <dbReference type="ARBA" id="ARBA00010617"/>
    </source>
</evidence>
<dbReference type="PRINTS" id="PR00463">
    <property type="entry name" value="EP450I"/>
</dbReference>
<proteinExistence type="inferred from homology"/>
<dbReference type="GO" id="GO:0016705">
    <property type="term" value="F:oxidoreductase activity, acting on paired donors, with incorporation or reduction of molecular oxygen"/>
    <property type="evidence" value="ECO:0007669"/>
    <property type="project" value="InterPro"/>
</dbReference>
<dbReference type="GO" id="GO:0004497">
    <property type="term" value="F:monooxygenase activity"/>
    <property type="evidence" value="ECO:0007669"/>
    <property type="project" value="InterPro"/>
</dbReference>
<dbReference type="EMBL" id="CAINUL010000003">
    <property type="protein sequence ID" value="CAD0108927.1"/>
    <property type="molecule type" value="Genomic_DNA"/>
</dbReference>
<dbReference type="PANTHER" id="PTHR24305">
    <property type="entry name" value="CYTOCHROME P450"/>
    <property type="match status" value="1"/>
</dbReference>
<dbReference type="InterPro" id="IPR001128">
    <property type="entry name" value="Cyt_P450"/>
</dbReference>